<keyword evidence="1" id="KW-1133">Transmembrane helix</keyword>
<protein>
    <recommendedName>
        <fullName evidence="4">DUF948 domain-containing protein</fullName>
    </recommendedName>
</protein>
<feature type="transmembrane region" description="Helical" evidence="1">
    <location>
        <begin position="6"/>
        <end position="31"/>
    </location>
</feature>
<keyword evidence="1" id="KW-0472">Membrane</keyword>
<reference evidence="2 3" key="1">
    <citation type="journal article" date="2016" name="Nat. Commun.">
        <title>Thousands of microbial genomes shed light on interconnected biogeochemical processes in an aquifer system.</title>
        <authorList>
            <person name="Anantharaman K."/>
            <person name="Brown C.T."/>
            <person name="Hug L.A."/>
            <person name="Sharon I."/>
            <person name="Castelle C.J."/>
            <person name="Probst A.J."/>
            <person name="Thomas B.C."/>
            <person name="Singh A."/>
            <person name="Wilkins M.J."/>
            <person name="Karaoz U."/>
            <person name="Brodie E.L."/>
            <person name="Williams K.H."/>
            <person name="Hubbard S.S."/>
            <person name="Banfield J.F."/>
        </authorList>
    </citation>
    <scope>NUCLEOTIDE SEQUENCE [LARGE SCALE GENOMIC DNA]</scope>
</reference>
<evidence type="ECO:0000313" key="2">
    <source>
        <dbReference type="EMBL" id="OGE39982.1"/>
    </source>
</evidence>
<evidence type="ECO:0000256" key="1">
    <source>
        <dbReference type="SAM" id="Phobius"/>
    </source>
</evidence>
<comment type="caution">
    <text evidence="2">The sequence shown here is derived from an EMBL/GenBank/DDBJ whole genome shotgun (WGS) entry which is preliminary data.</text>
</comment>
<name>A0A1F5KGA8_9BACT</name>
<dbReference type="Proteomes" id="UP000177328">
    <property type="component" value="Unassembled WGS sequence"/>
</dbReference>
<organism evidence="2 3">
    <name type="scientific">Candidatus Daviesbacteria bacterium RIFCSPHIGHO2_02_FULL_43_12</name>
    <dbReference type="NCBI Taxonomy" id="1797776"/>
    <lineage>
        <taxon>Bacteria</taxon>
        <taxon>Candidatus Daviesiibacteriota</taxon>
    </lineage>
</organism>
<gene>
    <name evidence="2" type="ORF">A3D25_04225</name>
</gene>
<keyword evidence="1" id="KW-0812">Transmembrane</keyword>
<proteinExistence type="predicted"/>
<sequence length="92" mass="10131">MTPIEIFLIIIITIWTLVFIAFGVALVFVLIQLKKALDKVNQMIETAEEVTQDVGNSLKNAASGMAGLVTRNIVTNFVKKIVSSKNSKKPVR</sequence>
<dbReference type="EMBL" id="MFDD01000014">
    <property type="protein sequence ID" value="OGE39982.1"/>
    <property type="molecule type" value="Genomic_DNA"/>
</dbReference>
<evidence type="ECO:0000313" key="3">
    <source>
        <dbReference type="Proteomes" id="UP000177328"/>
    </source>
</evidence>
<dbReference type="AlphaFoldDB" id="A0A1F5KGA8"/>
<evidence type="ECO:0008006" key="4">
    <source>
        <dbReference type="Google" id="ProtNLM"/>
    </source>
</evidence>
<accession>A0A1F5KGA8</accession>